<comment type="caution">
    <text evidence="1">The sequence shown here is derived from an EMBL/GenBank/DDBJ whole genome shotgun (WGS) entry which is preliminary data.</text>
</comment>
<accession>A0A5M6CNV9</accession>
<reference evidence="1 2" key="1">
    <citation type="submission" date="2019-09" db="EMBL/GenBank/DDBJ databases">
        <title>Genome sequence and assembly of Taibaiella sp.</title>
        <authorList>
            <person name="Chhetri G."/>
        </authorList>
    </citation>
    <scope>NUCLEOTIDE SEQUENCE [LARGE SCALE GENOMIC DNA]</scope>
    <source>
        <strain evidence="1 2">KVB11</strain>
    </source>
</reference>
<dbReference type="AlphaFoldDB" id="A0A5M6CNV9"/>
<protein>
    <submittedName>
        <fullName evidence="1">Uncharacterized protein</fullName>
    </submittedName>
</protein>
<keyword evidence="2" id="KW-1185">Reference proteome</keyword>
<gene>
    <name evidence="1" type="ORF">F0919_03905</name>
</gene>
<name>A0A5M6CNV9_9BACT</name>
<proteinExistence type="predicted"/>
<evidence type="ECO:0000313" key="1">
    <source>
        <dbReference type="EMBL" id="KAA5536824.1"/>
    </source>
</evidence>
<dbReference type="EMBL" id="VWSH01000001">
    <property type="protein sequence ID" value="KAA5536824.1"/>
    <property type="molecule type" value="Genomic_DNA"/>
</dbReference>
<dbReference type="RefSeq" id="WP_150031401.1">
    <property type="nucleotide sequence ID" value="NZ_VWSH01000001.1"/>
</dbReference>
<dbReference type="Proteomes" id="UP000323632">
    <property type="component" value="Unassembled WGS sequence"/>
</dbReference>
<sequence length="80" mass="9066">MPLSFEGIVYEKFLDSNDRMTPKVSLMVGNVCPIYAYDAWDYIQIGDSLSKPAGSLKHTIYRKGSLPVSFYPKMDGKEVR</sequence>
<evidence type="ECO:0000313" key="2">
    <source>
        <dbReference type="Proteomes" id="UP000323632"/>
    </source>
</evidence>
<organism evidence="1 2">
    <name type="scientific">Taibaiella lutea</name>
    <dbReference type="NCBI Taxonomy" id="2608001"/>
    <lineage>
        <taxon>Bacteria</taxon>
        <taxon>Pseudomonadati</taxon>
        <taxon>Bacteroidota</taxon>
        <taxon>Chitinophagia</taxon>
        <taxon>Chitinophagales</taxon>
        <taxon>Chitinophagaceae</taxon>
        <taxon>Taibaiella</taxon>
    </lineage>
</organism>